<dbReference type="Proteomes" id="UP000094849">
    <property type="component" value="Unassembled WGS sequence"/>
</dbReference>
<dbReference type="AlphaFoldDB" id="A0A1E2ULP7"/>
<dbReference type="GO" id="GO:0000166">
    <property type="term" value="F:nucleotide binding"/>
    <property type="evidence" value="ECO:0007669"/>
    <property type="project" value="UniProtKB-KW"/>
</dbReference>
<dbReference type="GO" id="GO:0006777">
    <property type="term" value="P:Mo-molybdopterin cofactor biosynthetic process"/>
    <property type="evidence" value="ECO:0007669"/>
    <property type="project" value="UniProtKB-KW"/>
</dbReference>
<reference evidence="6 7" key="1">
    <citation type="submission" date="2016-03" db="EMBL/GenBank/DDBJ databases">
        <title>Chemosynthetic sulphur-oxidizing symbionts of marine invertebrate animals are capable of nitrogen fixation.</title>
        <authorList>
            <person name="Petersen J.M."/>
            <person name="Kemper A."/>
            <person name="Gruber-Vodicka H."/>
            <person name="Cardini U."/>
            <person name="Geest Mvander."/>
            <person name="Kleiner M."/>
            <person name="Bulgheresi S."/>
            <person name="Fussmann M."/>
            <person name="Herbold C."/>
            <person name="Seah B.K.B."/>
            <person name="Antony C.Paul."/>
            <person name="Liu D."/>
            <person name="Belitz A."/>
            <person name="Weber M."/>
        </authorList>
    </citation>
    <scope>NUCLEOTIDE SEQUENCE [LARGE SCALE GENOMIC DNA]</scope>
    <source>
        <strain evidence="6">G_D</strain>
    </source>
</reference>
<proteinExistence type="inferred from homology"/>
<accession>A0A1E2ULP7</accession>
<comment type="pathway">
    <text evidence="1">Cofactor biosynthesis; molybdopterin biosynthesis.</text>
</comment>
<evidence type="ECO:0000256" key="5">
    <source>
        <dbReference type="ARBA" id="ARBA00024247"/>
    </source>
</evidence>
<comment type="caution">
    <text evidence="6">The sequence shown here is derived from an EMBL/GenBank/DDBJ whole genome shotgun (WGS) entry which is preliminary data.</text>
</comment>
<evidence type="ECO:0000256" key="1">
    <source>
        <dbReference type="ARBA" id="ARBA00005046"/>
    </source>
</evidence>
<evidence type="ECO:0000313" key="6">
    <source>
        <dbReference type="EMBL" id="ODB95631.1"/>
    </source>
</evidence>
<dbReference type="EMBL" id="LVJZ01000003">
    <property type="protein sequence ID" value="ODB95631.1"/>
    <property type="molecule type" value="Genomic_DNA"/>
</dbReference>
<evidence type="ECO:0000313" key="7">
    <source>
        <dbReference type="Proteomes" id="UP000094849"/>
    </source>
</evidence>
<evidence type="ECO:0000256" key="2">
    <source>
        <dbReference type="ARBA" id="ARBA00022741"/>
    </source>
</evidence>
<dbReference type="CDD" id="cd00754">
    <property type="entry name" value="Ubl_MoaD"/>
    <property type="match status" value="1"/>
</dbReference>
<keyword evidence="7" id="KW-1185">Reference proteome</keyword>
<dbReference type="InterPro" id="IPR003749">
    <property type="entry name" value="ThiS/MoaD-like"/>
</dbReference>
<dbReference type="STRING" id="1818881.A3196_02005"/>
<dbReference type="InterPro" id="IPR044672">
    <property type="entry name" value="MOCS2A"/>
</dbReference>
<dbReference type="OrthoDB" id="9801945at2"/>
<dbReference type="Pfam" id="PF02597">
    <property type="entry name" value="ThiS"/>
    <property type="match status" value="1"/>
</dbReference>
<dbReference type="NCBIfam" id="TIGR01682">
    <property type="entry name" value="moaD"/>
    <property type="match status" value="1"/>
</dbReference>
<evidence type="ECO:0000256" key="3">
    <source>
        <dbReference type="ARBA" id="ARBA00023150"/>
    </source>
</evidence>
<dbReference type="Gene3D" id="3.10.20.30">
    <property type="match status" value="1"/>
</dbReference>
<dbReference type="UniPathway" id="UPA00344"/>
<dbReference type="GO" id="GO:1990133">
    <property type="term" value="C:molybdopterin adenylyltransferase complex"/>
    <property type="evidence" value="ECO:0007669"/>
    <property type="project" value="TreeGrafter"/>
</dbReference>
<comment type="similarity">
    <text evidence="4">Belongs to the MoaD family.</text>
</comment>
<dbReference type="PANTHER" id="PTHR33359">
    <property type="entry name" value="MOLYBDOPTERIN SYNTHASE SULFUR CARRIER SUBUNIT"/>
    <property type="match status" value="1"/>
</dbReference>
<dbReference type="InterPro" id="IPR016155">
    <property type="entry name" value="Mopterin_synth/thiamin_S_b"/>
</dbReference>
<dbReference type="SUPFAM" id="SSF54285">
    <property type="entry name" value="MoaD/ThiS"/>
    <property type="match status" value="1"/>
</dbReference>
<name>A0A1E2ULP7_9GAMM</name>
<gene>
    <name evidence="6" type="ORF">A3196_02005</name>
</gene>
<dbReference type="FunFam" id="3.10.20.30:FF:000010">
    <property type="entry name" value="Molybdopterin synthase sulfur carrier subunit"/>
    <property type="match status" value="1"/>
</dbReference>
<dbReference type="RefSeq" id="WP_069003648.1">
    <property type="nucleotide sequence ID" value="NZ_LVJW01000006.1"/>
</dbReference>
<keyword evidence="3" id="KW-0501">Molybdenum cofactor biosynthesis</keyword>
<dbReference type="PANTHER" id="PTHR33359:SF1">
    <property type="entry name" value="MOLYBDOPTERIN SYNTHASE SULFUR CARRIER SUBUNIT"/>
    <property type="match status" value="1"/>
</dbReference>
<sequence length="83" mass="9431">MVQLRLFARFREELGVDSEQLESDDIRCVEDLLSRLRQRGGDWSRLLAEDQRIMMAVNQEMANPQTPLQAGDEIALFPPVTGG</sequence>
<keyword evidence="2" id="KW-0547">Nucleotide-binding</keyword>
<dbReference type="NCBIfam" id="TIGR01687">
    <property type="entry name" value="moaD_arch"/>
    <property type="match status" value="1"/>
</dbReference>
<organism evidence="6 7">
    <name type="scientific">Candidatus Thiodiazotropha endoloripes</name>
    <dbReference type="NCBI Taxonomy" id="1818881"/>
    <lineage>
        <taxon>Bacteria</taxon>
        <taxon>Pseudomonadati</taxon>
        <taxon>Pseudomonadota</taxon>
        <taxon>Gammaproteobacteria</taxon>
        <taxon>Chromatiales</taxon>
        <taxon>Sedimenticolaceae</taxon>
        <taxon>Candidatus Thiodiazotropha</taxon>
    </lineage>
</organism>
<dbReference type="InterPro" id="IPR012675">
    <property type="entry name" value="Beta-grasp_dom_sf"/>
</dbReference>
<protein>
    <recommendedName>
        <fullName evidence="5">Molybdopterin synthase sulfur carrier subunit</fullName>
    </recommendedName>
</protein>
<dbReference type="InterPro" id="IPR010038">
    <property type="entry name" value="MoaD_arc-typ"/>
</dbReference>
<evidence type="ECO:0000256" key="4">
    <source>
        <dbReference type="ARBA" id="ARBA00024200"/>
    </source>
</evidence>